<dbReference type="PROSITE" id="PS51257">
    <property type="entry name" value="PROKAR_LIPOPROTEIN"/>
    <property type="match status" value="1"/>
</dbReference>
<gene>
    <name evidence="2" type="ORF">SLOPH_488</name>
</gene>
<proteinExistence type="predicted"/>
<dbReference type="VEuPathDB" id="MicrosporidiaDB:SLOPH_488"/>
<organism evidence="2 3">
    <name type="scientific">Spraguea lophii (strain 42_110)</name>
    <name type="common">Microsporidian parasite</name>
    <dbReference type="NCBI Taxonomy" id="1358809"/>
    <lineage>
        <taxon>Eukaryota</taxon>
        <taxon>Fungi</taxon>
        <taxon>Fungi incertae sedis</taxon>
        <taxon>Microsporidia</taxon>
        <taxon>Spragueidae</taxon>
        <taxon>Spraguea</taxon>
    </lineage>
</organism>
<keyword evidence="1" id="KW-0812">Transmembrane</keyword>
<name>S7XGU3_SPRLO</name>
<feature type="transmembrane region" description="Helical" evidence="1">
    <location>
        <begin position="37"/>
        <end position="55"/>
    </location>
</feature>
<evidence type="ECO:0000256" key="1">
    <source>
        <dbReference type="SAM" id="Phobius"/>
    </source>
</evidence>
<keyword evidence="1" id="KW-1133">Transmembrane helix</keyword>
<reference evidence="3" key="1">
    <citation type="journal article" date="2013" name="PLoS Genet.">
        <title>The genome of Spraguea lophii and the basis of host-microsporidian interactions.</title>
        <authorList>
            <person name="Campbell S.E."/>
            <person name="Williams T.A."/>
            <person name="Yousuf A."/>
            <person name="Soanes D.M."/>
            <person name="Paszkiewicz K.H."/>
            <person name="Williams B.A.P."/>
        </authorList>
    </citation>
    <scope>NUCLEOTIDE SEQUENCE [LARGE SCALE GENOMIC DNA]</scope>
    <source>
        <strain evidence="3">42_110</strain>
    </source>
</reference>
<sequence>MLKKTYICLFGQTIAFLISCANFIISTFTSKYWRFHTIWPFLLLLTIVHQIMIFIRKPKHGNIPYKLYILGSVLDTGAVLFLQMAFSYGKGYLILFLIQCKYLMFLGYKIFIKKEKENISFTRSFVYISIIVISFLLNFFGDSTPFKLNFYAILFTMISNVFFTMDMFIQFDVLQTVPKHYHCRTVGILGIIIALLASSMVDFKNMVRIHENNTFLKNNFLIIVLHAIVSFMVYTLAPHFVGTYSPIPFEASLLSINSHMAILRMIFNEVKIYYLLGHIACIMCSMILVYVGFKDNNEIK</sequence>
<dbReference type="OrthoDB" id="10666548at2759"/>
<keyword evidence="1" id="KW-0472">Membrane</keyword>
<evidence type="ECO:0000313" key="3">
    <source>
        <dbReference type="Proteomes" id="UP000014978"/>
    </source>
</evidence>
<feature type="transmembrane region" description="Helical" evidence="1">
    <location>
        <begin position="124"/>
        <end position="142"/>
    </location>
</feature>
<evidence type="ECO:0000313" key="2">
    <source>
        <dbReference type="EMBL" id="EPR78259.1"/>
    </source>
</evidence>
<feature type="transmembrane region" description="Helical" evidence="1">
    <location>
        <begin position="7"/>
        <end position="25"/>
    </location>
</feature>
<keyword evidence="3" id="KW-1185">Reference proteome</keyword>
<dbReference type="EMBL" id="ATCN01000915">
    <property type="protein sequence ID" value="EPR78259.1"/>
    <property type="molecule type" value="Genomic_DNA"/>
</dbReference>
<feature type="transmembrane region" description="Helical" evidence="1">
    <location>
        <begin position="148"/>
        <end position="169"/>
    </location>
</feature>
<protein>
    <submittedName>
        <fullName evidence="2">Uncharacterized protein</fullName>
    </submittedName>
</protein>
<feature type="transmembrane region" description="Helical" evidence="1">
    <location>
        <begin position="273"/>
        <end position="293"/>
    </location>
</feature>
<feature type="transmembrane region" description="Helical" evidence="1">
    <location>
        <begin position="181"/>
        <end position="200"/>
    </location>
</feature>
<dbReference type="AlphaFoldDB" id="S7XGU3"/>
<dbReference type="Proteomes" id="UP000014978">
    <property type="component" value="Unassembled WGS sequence"/>
</dbReference>
<accession>S7XGU3</accession>
<dbReference type="HOGENOM" id="CLU_947223_0_0_1"/>
<comment type="caution">
    <text evidence="2">The sequence shown here is derived from an EMBL/GenBank/DDBJ whole genome shotgun (WGS) entry which is preliminary data.</text>
</comment>
<feature type="transmembrane region" description="Helical" evidence="1">
    <location>
        <begin position="67"/>
        <end position="86"/>
    </location>
</feature>
<feature type="transmembrane region" description="Helical" evidence="1">
    <location>
        <begin position="220"/>
        <end position="237"/>
    </location>
</feature>
<dbReference type="InParanoid" id="S7XGU3"/>